<reference evidence="3" key="1">
    <citation type="submission" date="2021-02" db="EMBL/GenBank/DDBJ databases">
        <authorList>
            <person name="Steward A R."/>
        </authorList>
    </citation>
    <scope>NUCLEOTIDE SEQUENCE</scope>
</reference>
<keyword evidence="1" id="KW-0863">Zinc-finger</keyword>
<dbReference type="OrthoDB" id="439192at2759"/>
<sequence>MSVFLSRIQEMQNKLKQLGEEISDKLVITKILMSLPDQYKHFVSAWESAPDHKQTFDNLVARLLVEEERVKEKNYDPEQASSSAFIARNRSGVKCFNCGRLGHVQSECRSKNNKNNSEEKNEQ</sequence>
<dbReference type="PROSITE" id="PS50158">
    <property type="entry name" value="ZF_CCHC"/>
    <property type="match status" value="1"/>
</dbReference>
<dbReference type="Pfam" id="PF14223">
    <property type="entry name" value="Retrotran_gag_2"/>
    <property type="match status" value="1"/>
</dbReference>
<evidence type="ECO:0000313" key="4">
    <source>
        <dbReference type="Proteomes" id="UP000663880"/>
    </source>
</evidence>
<organism evidence="3 4">
    <name type="scientific">Pieris macdunnoughi</name>
    <dbReference type="NCBI Taxonomy" id="345717"/>
    <lineage>
        <taxon>Eukaryota</taxon>
        <taxon>Metazoa</taxon>
        <taxon>Ecdysozoa</taxon>
        <taxon>Arthropoda</taxon>
        <taxon>Hexapoda</taxon>
        <taxon>Insecta</taxon>
        <taxon>Pterygota</taxon>
        <taxon>Neoptera</taxon>
        <taxon>Endopterygota</taxon>
        <taxon>Lepidoptera</taxon>
        <taxon>Glossata</taxon>
        <taxon>Ditrysia</taxon>
        <taxon>Papilionoidea</taxon>
        <taxon>Pieridae</taxon>
        <taxon>Pierinae</taxon>
        <taxon>Pieris</taxon>
    </lineage>
</organism>
<dbReference type="InterPro" id="IPR001878">
    <property type="entry name" value="Znf_CCHC"/>
</dbReference>
<accession>A0A821WEE4</accession>
<dbReference type="GO" id="GO:0003676">
    <property type="term" value="F:nucleic acid binding"/>
    <property type="evidence" value="ECO:0007669"/>
    <property type="project" value="InterPro"/>
</dbReference>
<keyword evidence="1" id="KW-0862">Zinc</keyword>
<dbReference type="Proteomes" id="UP000663880">
    <property type="component" value="Unassembled WGS sequence"/>
</dbReference>
<evidence type="ECO:0000259" key="2">
    <source>
        <dbReference type="PROSITE" id="PS50158"/>
    </source>
</evidence>
<dbReference type="GO" id="GO:0008270">
    <property type="term" value="F:zinc ion binding"/>
    <property type="evidence" value="ECO:0007669"/>
    <property type="project" value="UniProtKB-KW"/>
</dbReference>
<feature type="domain" description="CCHC-type" evidence="2">
    <location>
        <begin position="94"/>
        <end position="110"/>
    </location>
</feature>
<keyword evidence="1" id="KW-0479">Metal-binding</keyword>
<dbReference type="Pfam" id="PF00098">
    <property type="entry name" value="zf-CCHC"/>
    <property type="match status" value="1"/>
</dbReference>
<dbReference type="InterPro" id="IPR036875">
    <property type="entry name" value="Znf_CCHC_sf"/>
</dbReference>
<gene>
    <name evidence="3" type="ORF">PMACD_LOCUS13064</name>
</gene>
<dbReference type="AlphaFoldDB" id="A0A821WEE4"/>
<comment type="caution">
    <text evidence="3">The sequence shown here is derived from an EMBL/GenBank/DDBJ whole genome shotgun (WGS) entry which is preliminary data.</text>
</comment>
<dbReference type="EMBL" id="CAJOBZ010000057">
    <property type="protein sequence ID" value="CAF4921425.1"/>
    <property type="molecule type" value="Genomic_DNA"/>
</dbReference>
<evidence type="ECO:0000256" key="1">
    <source>
        <dbReference type="PROSITE-ProRule" id="PRU00047"/>
    </source>
</evidence>
<dbReference type="SMART" id="SM00343">
    <property type="entry name" value="ZnF_C2HC"/>
    <property type="match status" value="1"/>
</dbReference>
<dbReference type="SUPFAM" id="SSF57756">
    <property type="entry name" value="Retrovirus zinc finger-like domains"/>
    <property type="match status" value="1"/>
</dbReference>
<evidence type="ECO:0000313" key="3">
    <source>
        <dbReference type="EMBL" id="CAF4921425.1"/>
    </source>
</evidence>
<protein>
    <recommendedName>
        <fullName evidence="2">CCHC-type domain-containing protein</fullName>
    </recommendedName>
</protein>
<proteinExistence type="predicted"/>
<keyword evidence="4" id="KW-1185">Reference proteome</keyword>
<name>A0A821WEE4_9NEOP</name>
<dbReference type="Gene3D" id="4.10.60.10">
    <property type="entry name" value="Zinc finger, CCHC-type"/>
    <property type="match status" value="1"/>
</dbReference>